<evidence type="ECO:0000313" key="4">
    <source>
        <dbReference type="Proteomes" id="UP000516105"/>
    </source>
</evidence>
<protein>
    <submittedName>
        <fullName evidence="3">DUF2147 domain-containing protein</fullName>
    </submittedName>
</protein>
<gene>
    <name evidence="3" type="ORF">H9L14_13955</name>
</gene>
<evidence type="ECO:0000259" key="2">
    <source>
        <dbReference type="Pfam" id="PF09917"/>
    </source>
</evidence>
<evidence type="ECO:0000313" key="3">
    <source>
        <dbReference type="EMBL" id="QNP45614.1"/>
    </source>
</evidence>
<dbReference type="Pfam" id="PF09917">
    <property type="entry name" value="DUF2147"/>
    <property type="match status" value="1"/>
</dbReference>
<evidence type="ECO:0000256" key="1">
    <source>
        <dbReference type="SAM" id="SignalP"/>
    </source>
</evidence>
<feature type="domain" description="DUF2147" evidence="2">
    <location>
        <begin position="28"/>
        <end position="126"/>
    </location>
</feature>
<dbReference type="RefSeq" id="WP_187708569.1">
    <property type="nucleotide sequence ID" value="NZ_CP060782.1"/>
</dbReference>
<name>A0ABX6T885_9SPHN</name>
<dbReference type="InterPro" id="IPR019223">
    <property type="entry name" value="DUF2147"/>
</dbReference>
<dbReference type="EMBL" id="CP060782">
    <property type="protein sequence ID" value="QNP45614.1"/>
    <property type="molecule type" value="Genomic_DNA"/>
</dbReference>
<dbReference type="Proteomes" id="UP000516105">
    <property type="component" value="Chromosome"/>
</dbReference>
<accession>A0ABX6T885</accession>
<keyword evidence="1" id="KW-0732">Signal</keyword>
<reference evidence="3 4" key="1">
    <citation type="submission" date="2020-08" db="EMBL/GenBank/DDBJ databases">
        <title>Genome sequence of Sphingomonas sediminicola KACC 15039T.</title>
        <authorList>
            <person name="Hyun D.-W."/>
            <person name="Bae J.-W."/>
        </authorList>
    </citation>
    <scope>NUCLEOTIDE SEQUENCE [LARGE SCALE GENOMIC DNA]</scope>
    <source>
        <strain evidence="3 4">KACC 15039</strain>
    </source>
</reference>
<sequence length="128" mass="13508">MKRILLSIAAVAVTLGASGPANAQALEGKWANAKRSVIVHVARCGDAYCGTVSWASAKNRQKGAEPGTRVLSELRPTGGGIYKGKAFEPKRNIHGSATVRQVGPDTMVVKGCAVIGLFCSEQRWTRVS</sequence>
<dbReference type="PANTHER" id="PTHR36919:SF2">
    <property type="entry name" value="BLL6627 PROTEIN"/>
    <property type="match status" value="1"/>
</dbReference>
<dbReference type="PANTHER" id="PTHR36919">
    <property type="entry name" value="BLR1215 PROTEIN"/>
    <property type="match status" value="1"/>
</dbReference>
<organism evidence="3 4">
    <name type="scientific">Sphingomonas sediminicola</name>
    <dbReference type="NCBI Taxonomy" id="386874"/>
    <lineage>
        <taxon>Bacteria</taxon>
        <taxon>Pseudomonadati</taxon>
        <taxon>Pseudomonadota</taxon>
        <taxon>Alphaproteobacteria</taxon>
        <taxon>Sphingomonadales</taxon>
        <taxon>Sphingomonadaceae</taxon>
        <taxon>Sphingomonas</taxon>
    </lineage>
</organism>
<dbReference type="Gene3D" id="2.40.128.520">
    <property type="match status" value="1"/>
</dbReference>
<feature type="chain" id="PRO_5046758808" evidence="1">
    <location>
        <begin position="24"/>
        <end position="128"/>
    </location>
</feature>
<keyword evidence="4" id="KW-1185">Reference proteome</keyword>
<feature type="signal peptide" evidence="1">
    <location>
        <begin position="1"/>
        <end position="23"/>
    </location>
</feature>
<proteinExistence type="predicted"/>